<keyword evidence="3" id="KW-0547">Nucleotide-binding</keyword>
<evidence type="ECO:0000256" key="4">
    <source>
        <dbReference type="ARBA" id="ARBA00022840"/>
    </source>
</evidence>
<evidence type="ECO:0000313" key="10">
    <source>
        <dbReference type="EMBL" id="OMH57985.1"/>
    </source>
</evidence>
<dbReference type="EMBL" id="QTBD01000129">
    <property type="protein sequence ID" value="REQ53360.1"/>
    <property type="molecule type" value="Genomic_DNA"/>
</dbReference>
<dbReference type="InterPro" id="IPR045851">
    <property type="entry name" value="AMP-bd_C_sf"/>
</dbReference>
<evidence type="ECO:0000256" key="1">
    <source>
        <dbReference type="ARBA" id="ARBA00006432"/>
    </source>
</evidence>
<accession>A0A062WC85</accession>
<dbReference type="Proteomes" id="UP000189452">
    <property type="component" value="Chromosome"/>
</dbReference>
<reference evidence="9 15" key="2">
    <citation type="submission" date="2015-03" db="EMBL/GenBank/DDBJ databases">
        <authorList>
            <consortium name="Pathogen Informatics"/>
            <person name="Murphy D."/>
        </authorList>
    </citation>
    <scope>NUCLEOTIDE SEQUENCE [LARGE SCALE GENOMIC DNA]</scope>
    <source>
        <strain evidence="9 15">0268S</strain>
    </source>
</reference>
<dbReference type="InterPro" id="IPR045310">
    <property type="entry name" value="Pcs60-like"/>
</dbReference>
<evidence type="ECO:0000313" key="17">
    <source>
        <dbReference type="Proteomes" id="UP000256381"/>
    </source>
</evidence>
<evidence type="ECO:0000313" key="16">
    <source>
        <dbReference type="Proteomes" id="UP000189452"/>
    </source>
</evidence>
<evidence type="ECO:0000313" key="14">
    <source>
        <dbReference type="Proteomes" id="UP000048289"/>
    </source>
</evidence>
<evidence type="ECO:0000259" key="6">
    <source>
        <dbReference type="Pfam" id="PF13193"/>
    </source>
</evidence>
<name>A0A062WC85_MYCTX</name>
<dbReference type="PROSITE" id="PS00455">
    <property type="entry name" value="AMP_BINDING"/>
    <property type="match status" value="1"/>
</dbReference>
<dbReference type="InterPro" id="IPR020845">
    <property type="entry name" value="AMP-binding_CS"/>
</dbReference>
<dbReference type="EC" id="6.3.2.-" evidence="9"/>
<dbReference type="Gene3D" id="3.30.300.30">
    <property type="match status" value="1"/>
</dbReference>
<dbReference type="Proteomes" id="UP000046947">
    <property type="component" value="Unassembled WGS sequence"/>
</dbReference>
<dbReference type="Proteomes" id="UP000256381">
    <property type="component" value="Unassembled WGS sequence"/>
</dbReference>
<organism evidence="9 15">
    <name type="scientific">Mycobacterium tuberculosis</name>
    <dbReference type="NCBI Taxonomy" id="1773"/>
    <lineage>
        <taxon>Bacteria</taxon>
        <taxon>Bacillati</taxon>
        <taxon>Actinomycetota</taxon>
        <taxon>Actinomycetes</taxon>
        <taxon>Mycobacteriales</taxon>
        <taxon>Mycobacteriaceae</taxon>
        <taxon>Mycobacterium</taxon>
        <taxon>Mycobacterium tuberculosis complex</taxon>
    </lineage>
</organism>
<dbReference type="GO" id="GO:0031956">
    <property type="term" value="F:medium-chain fatty acid-CoA ligase activity"/>
    <property type="evidence" value="ECO:0007669"/>
    <property type="project" value="TreeGrafter"/>
</dbReference>
<reference evidence="12 18" key="7">
    <citation type="submission" date="2018-08" db="EMBL/GenBank/DDBJ databases">
        <authorList>
            <person name="Fokvardsen B D."/>
            <person name="Norman A."/>
        </authorList>
    </citation>
    <scope>NUCLEOTIDE SEQUENCE [LARGE SCALE GENOMIC DNA]</scope>
    <source>
        <strain evidence="12 18">DKC2</strain>
    </source>
</reference>
<dbReference type="PANTHER" id="PTHR43201">
    <property type="entry name" value="ACYL-COA SYNTHETASE"/>
    <property type="match status" value="1"/>
</dbReference>
<dbReference type="Proteomes" id="UP000048289">
    <property type="component" value="Unassembled WGS sequence"/>
</dbReference>
<protein>
    <submittedName>
        <fullName evidence="9">Acyl-CoA synthetase</fullName>
        <ecNumber evidence="9">6.3.2.-</ecNumber>
    </submittedName>
    <submittedName>
        <fullName evidence="11">Fatty acid--CoA ligase family protein</fullName>
    </submittedName>
    <submittedName>
        <fullName evidence="10">Sulfoacetate--CoA ligase</fullName>
        <ecNumber evidence="10">6.2.1.-</ecNumber>
    </submittedName>
</protein>
<dbReference type="EMBL" id="CFOE01000136">
    <property type="protein sequence ID" value="CFE39007.1"/>
    <property type="molecule type" value="Genomic_DNA"/>
</dbReference>
<evidence type="ECO:0000313" key="8">
    <source>
        <dbReference type="EMBL" id="CFE48175.1"/>
    </source>
</evidence>
<evidence type="ECO:0000313" key="7">
    <source>
        <dbReference type="EMBL" id="CFE39007.1"/>
    </source>
</evidence>
<evidence type="ECO:0000313" key="9">
    <source>
        <dbReference type="EMBL" id="CLV52962.1"/>
    </source>
</evidence>
<dbReference type="Proteomes" id="UP000050139">
    <property type="component" value="Unassembled WGS sequence"/>
</dbReference>
<dbReference type="Gene3D" id="3.40.50.12780">
    <property type="entry name" value="N-terminal domain of ligase-like"/>
    <property type="match status" value="1"/>
</dbReference>
<reference evidence="11 17" key="4">
    <citation type="journal article" date="2017" name="N. Engl. J. Med.">
        <title>Transmission of Extensively Drug-Resistant Tuberculosis in South Africa.</title>
        <authorList>
            <person name="Shah N.S."/>
            <person name="Auld S.C."/>
            <person name="Brust J.C."/>
            <person name="Mathema B."/>
            <person name="Ismail N."/>
            <person name="Moodley P."/>
            <person name="Mlisana K."/>
            <person name="Allana S."/>
            <person name="Campbell A."/>
            <person name="Mthiyane T."/>
            <person name="Morris N."/>
            <person name="Mpangase P."/>
            <person name="van der Meulen H."/>
            <person name="Omar S.V."/>
            <person name="Brown T.S."/>
            <person name="Narechania A."/>
            <person name="Shaskina E."/>
            <person name="Kapwata T."/>
            <person name="Kreiswirth B."/>
            <person name="Gandhi N.R."/>
        </authorList>
    </citation>
    <scope>NUCLEOTIDE SEQUENCE [LARGE SCALE GENOMIC DNA]</scope>
    <source>
        <strain evidence="11 17">32301_S10</strain>
    </source>
</reference>
<dbReference type="InterPro" id="IPR042099">
    <property type="entry name" value="ANL_N_sf"/>
</dbReference>
<evidence type="ECO:0000313" key="11">
    <source>
        <dbReference type="EMBL" id="REQ53360.1"/>
    </source>
</evidence>
<dbReference type="EC" id="6.2.1.-" evidence="10"/>
<dbReference type="GO" id="GO:0005524">
    <property type="term" value="F:ATP binding"/>
    <property type="evidence" value="ECO:0007669"/>
    <property type="project" value="UniProtKB-KW"/>
</dbReference>
<dbReference type="PANTHER" id="PTHR43201:SF5">
    <property type="entry name" value="MEDIUM-CHAIN ACYL-COA LIGASE ACSF2, MITOCHONDRIAL"/>
    <property type="match status" value="1"/>
</dbReference>
<comment type="similarity">
    <text evidence="1">Belongs to the ATP-dependent AMP-binding enzyme family.</text>
</comment>
<dbReference type="EMBL" id="LWDQ01000001">
    <property type="protein sequence ID" value="OMH57985.1"/>
    <property type="molecule type" value="Genomic_DNA"/>
</dbReference>
<dbReference type="Pfam" id="PF13193">
    <property type="entry name" value="AMP-binding_C"/>
    <property type="match status" value="1"/>
</dbReference>
<evidence type="ECO:0000256" key="3">
    <source>
        <dbReference type="ARBA" id="ARBA00022741"/>
    </source>
</evidence>
<dbReference type="EMBL" id="COPH01000002">
    <property type="protein sequence ID" value="CLV52962.1"/>
    <property type="molecule type" value="Genomic_DNA"/>
</dbReference>
<gene>
    <name evidence="9" type="primary">trsA</name>
    <name evidence="10" type="synonym">sauT</name>
    <name evidence="10" type="ORF">A4S10_00133</name>
    <name evidence="12" type="ORF">DKC2_0140</name>
    <name evidence="11" type="ORF">DSJ38_08215</name>
    <name evidence="7" type="ORF">ERS007681_01378</name>
    <name evidence="8" type="ORF">ERS007688_00998</name>
    <name evidence="9" type="ORF">ERS094118_00401</name>
</gene>
<reference evidence="13 14" key="1">
    <citation type="submission" date="2015-03" db="EMBL/GenBank/DDBJ databases">
        <authorList>
            <consortium name="Pathogen Informatics"/>
        </authorList>
    </citation>
    <scope>NUCLEOTIDE SEQUENCE [LARGE SCALE GENOMIC DNA]</scope>
    <source>
        <strain evidence="7 14">G09901357</strain>
        <strain evidence="8 13">H09601792</strain>
    </source>
</reference>
<keyword evidence="4" id="KW-0067">ATP-binding</keyword>
<evidence type="ECO:0000256" key="2">
    <source>
        <dbReference type="ARBA" id="ARBA00022598"/>
    </source>
</evidence>
<dbReference type="GO" id="GO:0006631">
    <property type="term" value="P:fatty acid metabolic process"/>
    <property type="evidence" value="ECO:0007669"/>
    <property type="project" value="TreeGrafter"/>
</dbReference>
<keyword evidence="2 9" id="KW-0436">Ligase</keyword>
<reference evidence="11" key="6">
    <citation type="submission" date="2018-07" db="EMBL/GenBank/DDBJ databases">
        <authorList>
            <person name="Shah S."/>
            <person name="Brown T."/>
            <person name="Auld S."/>
            <person name="Bratton K."/>
            <person name="Narechania A."/>
            <person name="Mathema B."/>
            <person name="Gandhi N."/>
        </authorList>
    </citation>
    <scope>NUCLEOTIDE SEQUENCE</scope>
    <source>
        <strain evidence="11">32301_S10</strain>
    </source>
</reference>
<dbReference type="CDD" id="cd05926">
    <property type="entry name" value="FACL_fum10p_like"/>
    <property type="match status" value="1"/>
</dbReference>
<proteinExistence type="inferred from homology"/>
<dbReference type="EMBL" id="LR027516">
    <property type="protein sequence ID" value="VCU48340.1"/>
    <property type="molecule type" value="Genomic_DNA"/>
</dbReference>
<evidence type="ECO:0000313" key="13">
    <source>
        <dbReference type="Proteomes" id="UP000046947"/>
    </source>
</evidence>
<reference evidence="10 16" key="5">
    <citation type="submission" date="2017-02" db="EMBL/GenBank/DDBJ databases">
        <title>Protein polymorphisms may explain contrasting epidemiological fitness of two variants of a multidrug-resistant Mycobacterium tuberculosis strain.</title>
        <authorList>
            <person name="Bigi M.M."/>
            <person name="Lopez B."/>
            <person name="Blanco F.C."/>
            <person name="Sasiain M.C."/>
            <person name="De La Barrera S."/>
            <person name="Ritacco V."/>
            <person name="Bigi F."/>
            <person name="Soria M.A."/>
        </authorList>
    </citation>
    <scope>NUCLEOTIDE SEQUENCE [LARGE SCALE GENOMIC DNA]</scope>
    <source>
        <strain evidence="10 16">6548</strain>
    </source>
</reference>
<evidence type="ECO:0000313" key="18">
    <source>
        <dbReference type="Proteomes" id="UP000300237"/>
    </source>
</evidence>
<evidence type="ECO:0000313" key="15">
    <source>
        <dbReference type="Proteomes" id="UP000050139"/>
    </source>
</evidence>
<feature type="domain" description="AMP-binding enzyme C-terminal" evidence="6">
    <location>
        <begin position="454"/>
        <end position="527"/>
    </location>
</feature>
<sequence>MLIVPNPHTEHMEGAFAMASDFGPRIADLVEVAATRLPEAPALVVTADRIAISHRDLARLVDELAGQLTRSGLLPGDRVALRMGSNAEFVVALLAASRADLVVVPLDPALPITEQRVRSQAAGARVVLIDADGPHDRAEPTTRWWPLTVNVGGDSGPSGGTLSVHLDAATEPNPATSTPEGLRPDDAMIMFTGGTTGLPKMVPWTHANIASSVRAIITGYRLSPRDATVAVMPLYHGHGLIASLLATLASGGAVSLPARGRFSAHTFWDDIKAVGATWYTAVPTIHQILLERSATEPSGRKPAALRFIRSCSAPLTAQAALALQTEFAAPVVCAFGMTEATHQVTTTQIEGIDQTETPVVSTGLVGRSTGAQIRIVGSDGLPLPAGAVGEIWLRGTTVVRGYLGDPTITAANFTDGWLRTGDLGSLSAAGDLSIRGRIKELINRGGEKISPERVEGVLASHPNVMEAAVFGVPHQLYGEAVAAVIVPRESAPPTREELVQFCRERLAAFEIPASFQEASGLPHTAKGSLDRRAVAERFGHSV</sequence>
<dbReference type="EMBL" id="CFOH01000111">
    <property type="protein sequence ID" value="CFE48175.1"/>
    <property type="molecule type" value="Genomic_DNA"/>
</dbReference>
<dbReference type="Pfam" id="PF00501">
    <property type="entry name" value="AMP-binding"/>
    <property type="match status" value="1"/>
</dbReference>
<dbReference type="SUPFAM" id="SSF56801">
    <property type="entry name" value="Acetyl-CoA synthetase-like"/>
    <property type="match status" value="1"/>
</dbReference>
<dbReference type="Proteomes" id="UP000300237">
    <property type="component" value="Chromosome"/>
</dbReference>
<feature type="domain" description="AMP-dependent synthetase/ligase" evidence="5">
    <location>
        <begin position="31"/>
        <end position="403"/>
    </location>
</feature>
<evidence type="ECO:0000313" key="12">
    <source>
        <dbReference type="EMBL" id="VCU48340.1"/>
    </source>
</evidence>
<dbReference type="InterPro" id="IPR000873">
    <property type="entry name" value="AMP-dep_synth/lig_dom"/>
</dbReference>
<dbReference type="OMA" id="LYHINGL"/>
<reference evidence="10 16" key="3">
    <citation type="submission" date="2016-04" db="EMBL/GenBank/DDBJ databases">
        <authorList>
            <person name="Bigi M."/>
            <person name="Bigi F."/>
            <person name="Soria M.A."/>
        </authorList>
    </citation>
    <scope>NUCLEOTIDE SEQUENCE [LARGE SCALE GENOMIC DNA]</scope>
    <source>
        <strain evidence="10 16">6548</strain>
    </source>
</reference>
<dbReference type="NCBIfam" id="NF004511">
    <property type="entry name" value="PRK05852.1"/>
    <property type="match status" value="1"/>
</dbReference>
<dbReference type="AlphaFoldDB" id="A0A062WC85"/>
<evidence type="ECO:0000259" key="5">
    <source>
        <dbReference type="Pfam" id="PF00501"/>
    </source>
</evidence>
<dbReference type="InterPro" id="IPR025110">
    <property type="entry name" value="AMP-bd_C"/>
</dbReference>